<reference evidence="9 10" key="1">
    <citation type="submission" date="2014-11" db="EMBL/GenBank/DDBJ databases">
        <title>A Rickettsiales Symbiont of Amoebae With Ancient Features.</title>
        <authorList>
            <person name="Schulz F."/>
            <person name="Martijn J."/>
            <person name="Wascher F."/>
            <person name="Kostanjsek R."/>
            <person name="Ettema T.J."/>
            <person name="Horn M."/>
        </authorList>
    </citation>
    <scope>NUCLEOTIDE SEQUENCE [LARGE SCALE GENOMIC DNA]</scope>
    <source>
        <strain evidence="9 10">UWC36</strain>
    </source>
</reference>
<dbReference type="STRING" id="86105.NF27_DT01080"/>
<keyword evidence="5" id="KW-0862">Zinc</keyword>
<dbReference type="SMART" id="SM00849">
    <property type="entry name" value="Lactamase_B"/>
    <property type="match status" value="1"/>
</dbReference>
<dbReference type="PATRIC" id="fig|86105.3.peg.908"/>
<keyword evidence="2" id="KW-0540">Nuclease</keyword>
<dbReference type="InterPro" id="IPR042173">
    <property type="entry name" value="RNase_J_2"/>
</dbReference>
<dbReference type="InterPro" id="IPR036866">
    <property type="entry name" value="RibonucZ/Hydroxyglut_hydro"/>
</dbReference>
<evidence type="ECO:0000313" key="10">
    <source>
        <dbReference type="Proteomes" id="UP000031258"/>
    </source>
</evidence>
<comment type="caution">
    <text evidence="9">The sequence shown here is derived from an EMBL/GenBank/DDBJ whole genome shotgun (WGS) entry which is preliminary data.</text>
</comment>
<dbReference type="Proteomes" id="UP000031258">
    <property type="component" value="Unassembled WGS sequence"/>
</dbReference>
<dbReference type="InterPro" id="IPR055132">
    <property type="entry name" value="RNase_J_b_CASP"/>
</dbReference>
<proteinExistence type="predicted"/>
<dbReference type="GO" id="GO:0046872">
    <property type="term" value="F:metal ion binding"/>
    <property type="evidence" value="ECO:0007669"/>
    <property type="project" value="UniProtKB-KW"/>
</dbReference>
<evidence type="ECO:0000259" key="8">
    <source>
        <dbReference type="SMART" id="SM00849"/>
    </source>
</evidence>
<evidence type="ECO:0000313" key="9">
    <source>
        <dbReference type="EMBL" id="KIE05334.1"/>
    </source>
</evidence>
<protein>
    <submittedName>
        <fullName evidence="9">Putative hydrolase</fullName>
    </submittedName>
</protein>
<dbReference type="OrthoDB" id="9770211at2"/>
<dbReference type="Pfam" id="PF12706">
    <property type="entry name" value="Lactamase_B_2"/>
    <property type="match status" value="1"/>
</dbReference>
<keyword evidence="6" id="KW-0269">Exonuclease</keyword>
<dbReference type="Gene3D" id="3.10.20.580">
    <property type="match status" value="1"/>
</dbReference>
<dbReference type="Pfam" id="PF07521">
    <property type="entry name" value="RMMBL"/>
    <property type="match status" value="1"/>
</dbReference>
<dbReference type="SUPFAM" id="SSF56281">
    <property type="entry name" value="Metallo-hydrolase/oxidoreductase"/>
    <property type="match status" value="1"/>
</dbReference>
<dbReference type="EMBL" id="JSWE01000096">
    <property type="protein sequence ID" value="KIE05334.1"/>
    <property type="molecule type" value="Genomic_DNA"/>
</dbReference>
<dbReference type="InterPro" id="IPR004613">
    <property type="entry name" value="RNase_J"/>
</dbReference>
<gene>
    <name evidence="9" type="ORF">NF27_DT01080</name>
</gene>
<dbReference type="InterPro" id="IPR041636">
    <property type="entry name" value="RNase_J_C"/>
</dbReference>
<dbReference type="PANTHER" id="PTHR43694:SF1">
    <property type="entry name" value="RIBONUCLEASE J"/>
    <property type="match status" value="1"/>
</dbReference>
<evidence type="ECO:0000256" key="3">
    <source>
        <dbReference type="ARBA" id="ARBA00022723"/>
    </source>
</evidence>
<organism evidence="9 10">
    <name type="scientific">Candidatus Jidaibacter acanthamoebae</name>
    <dbReference type="NCBI Taxonomy" id="86105"/>
    <lineage>
        <taxon>Bacteria</taxon>
        <taxon>Pseudomonadati</taxon>
        <taxon>Pseudomonadota</taxon>
        <taxon>Alphaproteobacteria</taxon>
        <taxon>Rickettsiales</taxon>
        <taxon>Candidatus Midichloriaceae</taxon>
        <taxon>Candidatus Jidaibacter</taxon>
    </lineage>
</organism>
<dbReference type="Pfam" id="PF22505">
    <property type="entry name" value="RNase_J_b_CASP"/>
    <property type="match status" value="1"/>
</dbReference>
<feature type="domain" description="Metallo-beta-lactamase" evidence="8">
    <location>
        <begin position="25"/>
        <end position="227"/>
    </location>
</feature>
<evidence type="ECO:0000256" key="5">
    <source>
        <dbReference type="ARBA" id="ARBA00022833"/>
    </source>
</evidence>
<keyword evidence="3" id="KW-0479">Metal-binding</keyword>
<dbReference type="GO" id="GO:0003723">
    <property type="term" value="F:RNA binding"/>
    <property type="evidence" value="ECO:0007669"/>
    <property type="project" value="UniProtKB-KW"/>
</dbReference>
<evidence type="ECO:0000256" key="6">
    <source>
        <dbReference type="ARBA" id="ARBA00022839"/>
    </source>
</evidence>
<keyword evidence="7" id="KW-0694">RNA-binding</keyword>
<dbReference type="Pfam" id="PF17770">
    <property type="entry name" value="RNase_J_C"/>
    <property type="match status" value="1"/>
</dbReference>
<dbReference type="NCBIfam" id="TIGR00649">
    <property type="entry name" value="MG423"/>
    <property type="match status" value="1"/>
</dbReference>
<evidence type="ECO:0000256" key="7">
    <source>
        <dbReference type="ARBA" id="ARBA00022884"/>
    </source>
</evidence>
<keyword evidence="4 9" id="KW-0378">Hydrolase</keyword>
<dbReference type="Gene3D" id="3.40.50.10710">
    <property type="entry name" value="Metallo-hydrolase/oxidoreductase"/>
    <property type="match status" value="1"/>
</dbReference>
<dbReference type="PANTHER" id="PTHR43694">
    <property type="entry name" value="RIBONUCLEASE J"/>
    <property type="match status" value="1"/>
</dbReference>
<accession>A0A0C1QIJ9</accession>
<dbReference type="CDD" id="cd07714">
    <property type="entry name" value="RNaseJ_MBL-fold"/>
    <property type="match status" value="1"/>
</dbReference>
<evidence type="ECO:0000256" key="4">
    <source>
        <dbReference type="ARBA" id="ARBA00022801"/>
    </source>
</evidence>
<dbReference type="InterPro" id="IPR001279">
    <property type="entry name" value="Metallo-B-lactamas"/>
</dbReference>
<dbReference type="AlphaFoldDB" id="A0A0C1QIJ9"/>
<dbReference type="RefSeq" id="WP_152606845.1">
    <property type="nucleotide sequence ID" value="NZ_JSWE01000096.1"/>
</dbReference>
<keyword evidence="1" id="KW-0963">Cytoplasm</keyword>
<dbReference type="Gene3D" id="3.60.15.10">
    <property type="entry name" value="Ribonuclease Z/Hydroxyacylglutathione hydrolase-like"/>
    <property type="match status" value="1"/>
</dbReference>
<dbReference type="GO" id="GO:0004527">
    <property type="term" value="F:exonuclease activity"/>
    <property type="evidence" value="ECO:0007669"/>
    <property type="project" value="UniProtKB-KW"/>
</dbReference>
<sequence>MGLMNIKYNNEDLLFAALGGAGEIGMNCYVYYHKGKWLVVDLGIGFADESLPGVEIIVPNINFLIKNKHDIAGLVLTHAHEDHIGAVQYLWPELECPVYTTKFTSAVLKAKLADVGLENEVDITEVPENSKFSVGPFDIEFFNITHSIPEMHGLMLRTDKGNIFHTGDWKLDIDPIIGNATNEEALKKFGDEGILALVCDSTNIFNQGSSISEGELQKSLQDIICGFKNNLVIVTTFASNIARIHSIAKAAESANRRVVLIGRSLWRVYEAAKQSGYLEDLHPFLTDREAKHLKREEMLVICTGCQGEPLAATNKIANHIHPSIKAQKGDAIIFASKIIPGNEKKIFKLFNQFCKLRMEVLTEKDHFVHVSGHPARDDVARMYELLRPQIAIPMHGEAVHLHEHTKFALEHGAKQAVEVENGDVISIEENGANKIGTVTSGSLAIDGNYILLPDSKLIKARRKMRDEGLVIITLLINSKRKPFSLPLVVAPGVLDEKDDSEVIDAIKEEIFNHVSKGKFRHRIEIEKYIVSTAKRIVKAEAGKYPEIIVQIEQI</sequence>
<dbReference type="InterPro" id="IPR011108">
    <property type="entry name" value="RMMBL"/>
</dbReference>
<name>A0A0C1QIJ9_9RICK</name>
<evidence type="ECO:0000256" key="1">
    <source>
        <dbReference type="ARBA" id="ARBA00022490"/>
    </source>
</evidence>
<keyword evidence="10" id="KW-1185">Reference proteome</keyword>
<evidence type="ECO:0000256" key="2">
    <source>
        <dbReference type="ARBA" id="ARBA00022722"/>
    </source>
</evidence>